<dbReference type="EMBL" id="CM027689">
    <property type="protein sequence ID" value="KAG0513002.1"/>
    <property type="molecule type" value="Genomic_DNA"/>
</dbReference>
<dbReference type="AlphaFoldDB" id="A0A921Q227"/>
<proteinExistence type="predicted"/>
<accession>A0A921Q227</accession>
<dbReference type="EMBL" id="CM027689">
    <property type="protein sequence ID" value="KAG0513003.1"/>
    <property type="molecule type" value="Genomic_DNA"/>
</dbReference>
<evidence type="ECO:0000313" key="1">
    <source>
        <dbReference type="EMBL" id="KAG0513000.1"/>
    </source>
</evidence>
<name>A0A921Q227_SORBI</name>
<reference evidence="1" key="1">
    <citation type="journal article" date="2019" name="BMC Genomics">
        <title>A new reference genome for Sorghum bicolor reveals high levels of sequence similarity between sweet and grain genotypes: implications for the genetics of sugar metabolism.</title>
        <authorList>
            <person name="Cooper E.A."/>
            <person name="Brenton Z.W."/>
            <person name="Flinn B.S."/>
            <person name="Jenkins J."/>
            <person name="Shu S."/>
            <person name="Flowers D."/>
            <person name="Luo F."/>
            <person name="Wang Y."/>
            <person name="Xia P."/>
            <person name="Barry K."/>
            <person name="Daum C."/>
            <person name="Lipzen A."/>
            <person name="Yoshinaga Y."/>
            <person name="Schmutz J."/>
            <person name="Saski C."/>
            <person name="Vermerris W."/>
            <person name="Kresovich S."/>
        </authorList>
    </citation>
    <scope>NUCLEOTIDE SEQUENCE</scope>
</reference>
<dbReference type="Proteomes" id="UP000807115">
    <property type="component" value="Chromosome 10"/>
</dbReference>
<protein>
    <submittedName>
        <fullName evidence="1">Uncharacterized protein</fullName>
    </submittedName>
</protein>
<comment type="caution">
    <text evidence="1">The sequence shown here is derived from an EMBL/GenBank/DDBJ whole genome shotgun (WGS) entry which is preliminary data.</text>
</comment>
<evidence type="ECO:0000313" key="2">
    <source>
        <dbReference type="Proteomes" id="UP000807115"/>
    </source>
</evidence>
<dbReference type="EMBL" id="CM027689">
    <property type="protein sequence ID" value="KAG0513001.1"/>
    <property type="molecule type" value="Genomic_DNA"/>
</dbReference>
<sequence>MNRRHPVWNPNPILTRFSVMGAGLCLPPALPWSCRSQRYCCLCPIAALKFHSRKFASTPGLLRRRRLSRGANLILSKQC</sequence>
<dbReference type="EMBL" id="CM027689">
    <property type="protein sequence ID" value="KAG0513000.1"/>
    <property type="molecule type" value="Genomic_DNA"/>
</dbReference>
<reference evidence="1" key="2">
    <citation type="submission" date="2020-10" db="EMBL/GenBank/DDBJ databases">
        <authorList>
            <person name="Cooper E.A."/>
            <person name="Brenton Z.W."/>
            <person name="Flinn B.S."/>
            <person name="Jenkins J."/>
            <person name="Shu S."/>
            <person name="Flowers D."/>
            <person name="Luo F."/>
            <person name="Wang Y."/>
            <person name="Xia P."/>
            <person name="Barry K."/>
            <person name="Daum C."/>
            <person name="Lipzen A."/>
            <person name="Yoshinaga Y."/>
            <person name="Schmutz J."/>
            <person name="Saski C."/>
            <person name="Vermerris W."/>
            <person name="Kresovich S."/>
        </authorList>
    </citation>
    <scope>NUCLEOTIDE SEQUENCE</scope>
</reference>
<organism evidence="1 2">
    <name type="scientific">Sorghum bicolor</name>
    <name type="common">Sorghum</name>
    <name type="synonym">Sorghum vulgare</name>
    <dbReference type="NCBI Taxonomy" id="4558"/>
    <lineage>
        <taxon>Eukaryota</taxon>
        <taxon>Viridiplantae</taxon>
        <taxon>Streptophyta</taxon>
        <taxon>Embryophyta</taxon>
        <taxon>Tracheophyta</taxon>
        <taxon>Spermatophyta</taxon>
        <taxon>Magnoliopsida</taxon>
        <taxon>Liliopsida</taxon>
        <taxon>Poales</taxon>
        <taxon>Poaceae</taxon>
        <taxon>PACMAD clade</taxon>
        <taxon>Panicoideae</taxon>
        <taxon>Andropogonodae</taxon>
        <taxon>Andropogoneae</taxon>
        <taxon>Sorghinae</taxon>
        <taxon>Sorghum</taxon>
    </lineage>
</organism>
<gene>
    <name evidence="1" type="ORF">BDA96_10G063400</name>
</gene>